<dbReference type="Pfam" id="PF01551">
    <property type="entry name" value="Peptidase_M23"/>
    <property type="match status" value="1"/>
</dbReference>
<evidence type="ECO:0000256" key="1">
    <source>
        <dbReference type="SAM" id="SignalP"/>
    </source>
</evidence>
<comment type="caution">
    <text evidence="3">The sequence shown here is derived from an EMBL/GenBank/DDBJ whole genome shotgun (WGS) entry which is preliminary data.</text>
</comment>
<dbReference type="InterPro" id="IPR018392">
    <property type="entry name" value="LysM"/>
</dbReference>
<feature type="chain" id="PRO_5012672891" evidence="1">
    <location>
        <begin position="22"/>
        <end position="310"/>
    </location>
</feature>
<evidence type="ECO:0000313" key="4">
    <source>
        <dbReference type="Proteomes" id="UP000216840"/>
    </source>
</evidence>
<dbReference type="EMBL" id="NGJN01000004">
    <property type="protein sequence ID" value="OZV68493.1"/>
    <property type="molecule type" value="Genomic_DNA"/>
</dbReference>
<dbReference type="Gene3D" id="3.10.350.10">
    <property type="entry name" value="LysM domain"/>
    <property type="match status" value="1"/>
</dbReference>
<reference evidence="3 4" key="1">
    <citation type="submission" date="2017-05" db="EMBL/GenBank/DDBJ databases">
        <title>The draft genome sequence of Idiomarina salinarum WNB302.</title>
        <authorList>
            <person name="Sun Y."/>
            <person name="Chen B."/>
            <person name="Du Z."/>
        </authorList>
    </citation>
    <scope>NUCLEOTIDE SEQUENCE [LARGE SCALE GENOMIC DNA]</scope>
    <source>
        <strain evidence="3 4">WNB302</strain>
    </source>
</reference>
<proteinExistence type="predicted"/>
<dbReference type="InterPro" id="IPR016047">
    <property type="entry name" value="M23ase_b-sheet_dom"/>
</dbReference>
<dbReference type="CDD" id="cd12797">
    <property type="entry name" value="M23_peptidase"/>
    <property type="match status" value="1"/>
</dbReference>
<dbReference type="SUPFAM" id="SSF54106">
    <property type="entry name" value="LysM domain"/>
    <property type="match status" value="1"/>
</dbReference>
<dbReference type="OrthoDB" id="9805070at2"/>
<dbReference type="Gene3D" id="2.70.70.10">
    <property type="entry name" value="Glucose Permease (Domain IIA)"/>
    <property type="match status" value="1"/>
</dbReference>
<keyword evidence="1" id="KW-0732">Signal</keyword>
<gene>
    <name evidence="3" type="ORF">CA834_08435</name>
</gene>
<dbReference type="InterPro" id="IPR011055">
    <property type="entry name" value="Dup_hybrid_motif"/>
</dbReference>
<dbReference type="SUPFAM" id="SSF51261">
    <property type="entry name" value="Duplicated hybrid motif"/>
    <property type="match status" value="1"/>
</dbReference>
<protein>
    <submittedName>
        <fullName evidence="3">Peptidase</fullName>
    </submittedName>
</protein>
<feature type="signal peptide" evidence="1">
    <location>
        <begin position="1"/>
        <end position="21"/>
    </location>
</feature>
<accession>A0A265UT51</accession>
<dbReference type="RefSeq" id="WP_094968258.1">
    <property type="nucleotide sequence ID" value="NZ_NGJN01000004.1"/>
</dbReference>
<evidence type="ECO:0000313" key="3">
    <source>
        <dbReference type="EMBL" id="OZV68493.1"/>
    </source>
</evidence>
<dbReference type="InterPro" id="IPR036779">
    <property type="entry name" value="LysM_dom_sf"/>
</dbReference>
<keyword evidence="4" id="KW-1185">Reference proteome</keyword>
<dbReference type="PANTHER" id="PTHR21666:SF270">
    <property type="entry name" value="MUREIN HYDROLASE ACTIVATOR ENVC"/>
    <property type="match status" value="1"/>
</dbReference>
<sequence length="310" mass="34620">MKSLIISLAFVFAFQSSTAQSEETQGLIIKLPVSLLKQGLNFQEVEIPISSPKDSSTVYGNTLTADFWDTTVYDPYKNTITTFPLAIKFTDSTYAPPIKRSKVITSRYGWRKGRPHRGIDIDLITGDSVVAMLDGIVRFARYSGGHGRTVIVRHYNGLETTYAHLSKIGVKANDTVSKGQYIGKGGNTGRSTGSHLHLEVKYKGQYIHPEYLFDFTEANTIRAQEVWVTREWARASYHNARQESELALYTTEDEAIANAVPKQNIYVVERGDTLYGISRRNNVSITSLCKVNAIRSSSTLKIGQKLIIEP</sequence>
<dbReference type="AlphaFoldDB" id="A0A265UT51"/>
<evidence type="ECO:0000259" key="2">
    <source>
        <dbReference type="PROSITE" id="PS51782"/>
    </source>
</evidence>
<feature type="domain" description="LysM" evidence="2">
    <location>
        <begin position="264"/>
        <end position="308"/>
    </location>
</feature>
<dbReference type="Pfam" id="PF01476">
    <property type="entry name" value="LysM"/>
    <property type="match status" value="1"/>
</dbReference>
<dbReference type="PROSITE" id="PS51782">
    <property type="entry name" value="LYSM"/>
    <property type="match status" value="1"/>
</dbReference>
<dbReference type="PANTHER" id="PTHR21666">
    <property type="entry name" value="PEPTIDASE-RELATED"/>
    <property type="match status" value="1"/>
</dbReference>
<dbReference type="GO" id="GO:0004222">
    <property type="term" value="F:metalloendopeptidase activity"/>
    <property type="evidence" value="ECO:0007669"/>
    <property type="project" value="TreeGrafter"/>
</dbReference>
<organism evidence="3 4">
    <name type="scientific">Winogradskyella aurantia</name>
    <dbReference type="NCBI Taxonomy" id="1915063"/>
    <lineage>
        <taxon>Bacteria</taxon>
        <taxon>Pseudomonadati</taxon>
        <taxon>Bacteroidota</taxon>
        <taxon>Flavobacteriia</taxon>
        <taxon>Flavobacteriales</taxon>
        <taxon>Flavobacteriaceae</taxon>
        <taxon>Winogradskyella</taxon>
    </lineage>
</organism>
<dbReference type="CDD" id="cd00118">
    <property type="entry name" value="LysM"/>
    <property type="match status" value="1"/>
</dbReference>
<name>A0A265UT51_9FLAO</name>
<dbReference type="Proteomes" id="UP000216840">
    <property type="component" value="Unassembled WGS sequence"/>
</dbReference>
<dbReference type="SMART" id="SM00257">
    <property type="entry name" value="LysM"/>
    <property type="match status" value="1"/>
</dbReference>
<dbReference type="InterPro" id="IPR050570">
    <property type="entry name" value="Cell_wall_metabolism_enzyme"/>
</dbReference>